<protein>
    <submittedName>
        <fullName evidence="1">GUF1 isoform 3</fullName>
    </submittedName>
</protein>
<reference evidence="1" key="1">
    <citation type="submission" date="2017-12" db="EMBL/GenBank/DDBJ databases">
        <title>High-resolution comparative analysis of great ape genomes.</title>
        <authorList>
            <person name="Pollen A."/>
            <person name="Hastie A."/>
            <person name="Hormozdiari F."/>
            <person name="Dougherty M."/>
            <person name="Liu R."/>
            <person name="Chaisson M."/>
            <person name="Hoppe E."/>
            <person name="Hill C."/>
            <person name="Pang A."/>
            <person name="Hillier L."/>
            <person name="Baker C."/>
            <person name="Armstrong J."/>
            <person name="Shendure J."/>
            <person name="Paten B."/>
            <person name="Wilson R."/>
            <person name="Chao H."/>
            <person name="Schneider V."/>
            <person name="Ventura M."/>
            <person name="Kronenberg Z."/>
            <person name="Murali S."/>
            <person name="Gordon D."/>
            <person name="Cantsilieris S."/>
            <person name="Munson K."/>
            <person name="Nelson B."/>
            <person name="Raja A."/>
            <person name="Underwood J."/>
            <person name="Diekhans M."/>
            <person name="Fiddes I."/>
            <person name="Haussler D."/>
            <person name="Eichler E."/>
        </authorList>
    </citation>
    <scope>NUCLEOTIDE SEQUENCE [LARGE SCALE GENOMIC DNA]</scope>
    <source>
        <strain evidence="1">Susie</strain>
    </source>
</reference>
<proteinExistence type="predicted"/>
<accession>A0A2J8TJ01</accession>
<comment type="caution">
    <text evidence="1">The sequence shown here is derived from an EMBL/GenBank/DDBJ whole genome shotgun (WGS) entry which is preliminary data.</text>
</comment>
<name>A0A2J8TJ01_PONAB</name>
<evidence type="ECO:0000313" key="1">
    <source>
        <dbReference type="EMBL" id="PNJ32944.1"/>
    </source>
</evidence>
<gene>
    <name evidence="1" type="ORF">CR201_G0034615</name>
</gene>
<sequence>MWTLVGRGWGCARALAPRATGAALLGAPNAAQGPRPAPTLGAAPESWATDRLYSSAEFKGQLIKQRIISRFLINCKWNEKEESLLKHRQHLSFTIVKESSTF</sequence>
<organism evidence="1">
    <name type="scientific">Pongo abelii</name>
    <name type="common">Sumatran orangutan</name>
    <name type="synonym">Pongo pygmaeus abelii</name>
    <dbReference type="NCBI Taxonomy" id="9601"/>
    <lineage>
        <taxon>Eukaryota</taxon>
        <taxon>Metazoa</taxon>
        <taxon>Chordata</taxon>
        <taxon>Craniata</taxon>
        <taxon>Vertebrata</taxon>
        <taxon>Euteleostomi</taxon>
        <taxon>Mammalia</taxon>
        <taxon>Eutheria</taxon>
        <taxon>Euarchontoglires</taxon>
        <taxon>Primates</taxon>
        <taxon>Haplorrhini</taxon>
        <taxon>Catarrhini</taxon>
        <taxon>Hominidae</taxon>
        <taxon>Pongo</taxon>
    </lineage>
</organism>
<dbReference type="EMBL" id="NDHI03003495">
    <property type="protein sequence ID" value="PNJ32944.1"/>
    <property type="molecule type" value="Genomic_DNA"/>
</dbReference>
<dbReference type="AlphaFoldDB" id="A0A2J8TJ01"/>